<dbReference type="Proteomes" id="UP001497700">
    <property type="component" value="Unassembled WGS sequence"/>
</dbReference>
<evidence type="ECO:0000313" key="2">
    <source>
        <dbReference type="Proteomes" id="UP001497700"/>
    </source>
</evidence>
<gene>
    <name evidence="1" type="ORF">F4820DRAFT_100084</name>
</gene>
<sequence length="732" mass="83704">MATRSEETPQNNDANGVNDVQELQKQVHELMARVVQLEAERTSKSLDHSDTKPENNGEESKAVINEANADNPTYLPTKVRLIYNRRDPDSKTGERKDFEETQVSEWNTKDSQGAGAILRIFLSDSKEDADEDTYSQLEIFYGPLRELLKRLLAHHPTHELYPRLVMLESPFEPLVQNWDLLKREVSASPQNEEEKIAREALGNVLDVLEHQQNKGDPRLNEYLSTRELLMQSKSITFDALWAIFTPGTIVYGRPCLKLHHIFIVEDCQKNWPDPGDKVWYLDCWTYDWDGHHFRRRPITLTFPRFSGTKPITALPYYPLSASDKVDEIKRELLGRGRRYREYCTAEPNARRFKYNGKAIIDKVGFSTGNQLVKSEVMVDFDSYYQYGPGRGSIGSIRMGESSDECTCSHCFNNEELAHTYCRKYDDAKGDEDWEDLQFMLCPPRVLGYILREKQWAQLEVDKLEDPSDDKGAFIERLHLKGDSLSGKETKDLLLNLVTNHGKDQVADLTEEKGKGMVILLYGNPGVGKTSTAETIAAAAEKPLFSIGVADVGTQSKNVESNLRKVFDLATRWKAILLIDEVDVFVQSRAIGHQGPTTERNALVSVFLRVLEYFQAIQSRIHIAIKYTELDKDQVQKIFMQFLDQYNKKHLVEEYPAIVKFAKNDLHKKGFDGRQLRNLVTSAMGCAQARPNGKMKMDDITVIMSNMESFKGDLDYQMRRHQELQSGGRSGMF</sequence>
<keyword evidence="1" id="KW-0378">Hydrolase</keyword>
<reference evidence="1 2" key="1">
    <citation type="journal article" date="2022" name="New Phytol.">
        <title>Ecological generalism drives hyperdiversity of secondary metabolite gene clusters in xylarialean endophytes.</title>
        <authorList>
            <person name="Franco M.E.E."/>
            <person name="Wisecaver J.H."/>
            <person name="Arnold A.E."/>
            <person name="Ju Y.M."/>
            <person name="Slot J.C."/>
            <person name="Ahrendt S."/>
            <person name="Moore L.P."/>
            <person name="Eastman K.E."/>
            <person name="Scott K."/>
            <person name="Konkel Z."/>
            <person name="Mondo S.J."/>
            <person name="Kuo A."/>
            <person name="Hayes R.D."/>
            <person name="Haridas S."/>
            <person name="Andreopoulos B."/>
            <person name="Riley R."/>
            <person name="LaButti K."/>
            <person name="Pangilinan J."/>
            <person name="Lipzen A."/>
            <person name="Amirebrahimi M."/>
            <person name="Yan J."/>
            <person name="Adam C."/>
            <person name="Keymanesh K."/>
            <person name="Ng V."/>
            <person name="Louie K."/>
            <person name="Northen T."/>
            <person name="Drula E."/>
            <person name="Henrissat B."/>
            <person name="Hsieh H.M."/>
            <person name="Youens-Clark K."/>
            <person name="Lutzoni F."/>
            <person name="Miadlikowska J."/>
            <person name="Eastwood D.C."/>
            <person name="Hamelin R.C."/>
            <person name="Grigoriev I.V."/>
            <person name="U'Ren J.M."/>
        </authorList>
    </citation>
    <scope>NUCLEOTIDE SEQUENCE [LARGE SCALE GENOMIC DNA]</scope>
    <source>
        <strain evidence="1 2">CBS 119005</strain>
    </source>
</reference>
<comment type="caution">
    <text evidence="1">The sequence shown here is derived from an EMBL/GenBank/DDBJ whole genome shotgun (WGS) entry which is preliminary data.</text>
</comment>
<protein>
    <submittedName>
        <fullName evidence="1">P-loop containing nucleoside triphosphate hydrolase protein</fullName>
    </submittedName>
</protein>
<organism evidence="1 2">
    <name type="scientific">Hypoxylon rubiginosum</name>
    <dbReference type="NCBI Taxonomy" id="110542"/>
    <lineage>
        <taxon>Eukaryota</taxon>
        <taxon>Fungi</taxon>
        <taxon>Dikarya</taxon>
        <taxon>Ascomycota</taxon>
        <taxon>Pezizomycotina</taxon>
        <taxon>Sordariomycetes</taxon>
        <taxon>Xylariomycetidae</taxon>
        <taxon>Xylariales</taxon>
        <taxon>Hypoxylaceae</taxon>
        <taxon>Hypoxylon</taxon>
    </lineage>
</organism>
<proteinExistence type="predicted"/>
<keyword evidence="2" id="KW-1185">Reference proteome</keyword>
<dbReference type="EMBL" id="MU393436">
    <property type="protein sequence ID" value="KAI4868632.1"/>
    <property type="molecule type" value="Genomic_DNA"/>
</dbReference>
<name>A0ACB9ZAT3_9PEZI</name>
<accession>A0ACB9ZAT3</accession>
<evidence type="ECO:0000313" key="1">
    <source>
        <dbReference type="EMBL" id="KAI4868632.1"/>
    </source>
</evidence>